<dbReference type="FunFam" id="3.40.50.2000:FF:000060">
    <property type="entry name" value="Glycosyltransferase"/>
    <property type="match status" value="1"/>
</dbReference>
<dbReference type="OMA" id="VDHMTSP"/>
<dbReference type="InterPro" id="IPR035595">
    <property type="entry name" value="UDP_glycos_trans_CS"/>
</dbReference>
<dbReference type="PANTHER" id="PTHR48045">
    <property type="entry name" value="UDP-GLYCOSYLTRANSFERASE 72B1"/>
    <property type="match status" value="1"/>
</dbReference>
<keyword evidence="3" id="KW-0808">Transferase</keyword>
<protein>
    <recommendedName>
        <fullName evidence="6">UDP-glycosyltransferases domain-containing protein</fullName>
    </recommendedName>
</protein>
<sequence>MKIERKQSVVLVPHPYQGHLTPMLQLGSILHSQGFSVIVAHTQYNTPNYSNHPQFVFHSMDDGLQGIDMSFPSLENIYDMNENCKAPLRNYLVSMMEEEGDQLACIVYDNVMFFVDDVATQLKLPSIVLRTFSAAYLHSMITILQQPEIYLPFEDSQLLDPLPELHPLRFKDVPFPIINNTVPEPILDFCRAMSDIGSSVATIWNTMQDLESSMLLRLQEHYKVPFFPIGPVHKMASLVSSTSILEEDNSCIEWLDRQAPNSVLYVSLGSLVRIDHKELIETAWGLANSDQPFLWVIRPGSVSGFQCAEALPDGFEKMVGERGRIVKWAPQKQVLAHPAVAGFFTHCGWNSTLESICEEVPMVCRPFLADQLVNARYLSQIYKVGFELEVIERTVIEKTIRKLMLSEEGKDVKKRVADMKQKIVAGMQIDCTSHKNLNDLMKTQRKQSVVLVPLPCQGHLTPMLQLGSILHSQGFSVIIAHPEFNTPKYSNHPEFVFHSMDDVLKGINISSPSLENIYHLNENCKVPLRNYLVKKMKEEGDQLACIVYDNVMIFVDDVATQLRLPSIVLHTSSAAYLHSMITIFQQPEKYFPFEDSQLLDPLPELHPLRFKDVPIPAVNNTVAEPVLDFFKAINNIGSSVATIWNTMQDMEYPILLRLQEHNKVPFYAIGPFHKMAPMASSTSILEEDNSCIMWLDRQVPNSVLYVSIGSQMRINDKELTETAWGLANSDQPFLWVIRPGSVSGFQCAEALPDGFEKMVGERGRIVKWVPQKQVLAHPAVAGFFTHCGWSSTLESICEEVPMICRPFLADQLVNARYLSQIYKVGFELEAIERTVIEKTIRKLMLSEEGKDVKKRVVDMKQKIVAGMQIDGTSQKNLNDLSVVLVPLPFQGHLTPMLQLGSILYSQGFSVIIAHPELNTPKYSNHPEFVFHSMDDGLKGINISLPSLENIYDLNENCKVPLRNYLVKKMKEEGDQLACIVYDNVMIFVDDVATQLRLPSIVLHTSSAAYLHSMITIFQQPEKYFPFEDSQLLDPLPELYPLRFKDVPIPAVYNTVAEPVLDFFKAINNIGSSVATIWNTMQDMENPILLRLQEHYKVPFYAIGPFHKMAPTASSTSILQEDDSCIKWLDRQVPNSVLYVSIGSQMRINDKELTETAWGLANSDQPFLWVIRPGSVSGFQCAEALPDGFEKMVGERGRIVKWAPQKQILAHPAVAGFFTHCGWNSTLESICEEVPMICRPFLADQPVTARYLSHMYKVGFELEVIERTVIEKTVRKLMLSDEGKDLKKRVVDMKQKIVAGMQIDEEKTKMRVERKQSVVLVPFLLQGHLTPMLQLGSLLHSQGFSVIVAHTPHNAPNYSNHPQFVFHSMDDALQGIDMSFPSLVHINCMNKNCKEPLRNYLVSMMEEEGDQLACIIYDNIMFFVDDVATQLRLPSIVLRTYSAAYLHSMITILQRPEKYFPFEDSQLLDPLPELHPLRFKDIPITTVNNTVQAPLLEFSRSMSDIGSSVATIWNTMQDLENSLLLRLQEHYKVPFFPIGPFHKMVPVASSTSILQEDNSCIDWLDRQAPNSVLYVSLGSLVRIDDKELIETAWGLANSDQPFLWVIRPGSVYGFQCAEALPDGYEEMVGERGRIVKWAPQKQVLAHPAVAGFFTHCGWNSTLESILEEVPLICRPFLADQPVNARYLSQIYKAGFELEAIERTVIEKTIRKLMLSEEGKDVKKRVVDMKQNIVAAMQIDGTSHKNLNDLVDFISALPSRLALPMPVVGAIMSSNHIASKCIIES</sequence>
<name>A0A3Q7JGR5_SOLLC</name>
<dbReference type="FunFam" id="3.40.50.2000:FF:000040">
    <property type="entry name" value="UDP-glycosyltransferase 76C1"/>
    <property type="match status" value="3"/>
</dbReference>
<dbReference type="GO" id="GO:0035251">
    <property type="term" value="F:UDP-glucosyltransferase activity"/>
    <property type="evidence" value="ECO:0007669"/>
    <property type="project" value="UniProtKB-ARBA"/>
</dbReference>
<dbReference type="PANTHER" id="PTHR48045:SF31">
    <property type="entry name" value="UDP-GLYCOSYLTRANSFERASE 76B1-LIKE"/>
    <property type="match status" value="1"/>
</dbReference>
<comment type="similarity">
    <text evidence="1">Belongs to the UDP-glycosyltransferase family.</text>
</comment>
<dbReference type="InParanoid" id="A0A3Q7JGR5"/>
<dbReference type="FunFam" id="3.40.50.2000:FF:000120">
    <property type="entry name" value="UDP-glycosyltransferase 76C1"/>
    <property type="match status" value="4"/>
</dbReference>
<keyword evidence="5" id="KW-1185">Reference proteome</keyword>
<dbReference type="GO" id="GO:0016138">
    <property type="term" value="P:glycoside biosynthetic process"/>
    <property type="evidence" value="ECO:0007669"/>
    <property type="project" value="UniProtKB-ARBA"/>
</dbReference>
<dbReference type="SUPFAM" id="SSF53756">
    <property type="entry name" value="UDP-Glycosyltransferase/glycogen phosphorylase"/>
    <property type="match status" value="4"/>
</dbReference>
<dbReference type="Gene3D" id="3.40.50.2000">
    <property type="entry name" value="Glycogen Phosphorylase B"/>
    <property type="match status" value="8"/>
</dbReference>
<evidence type="ECO:0008006" key="6">
    <source>
        <dbReference type="Google" id="ProtNLM"/>
    </source>
</evidence>
<dbReference type="InterPro" id="IPR002213">
    <property type="entry name" value="UDP_glucos_trans"/>
</dbReference>
<dbReference type="EnsemblPlants" id="Solyc10g085280.2.1">
    <property type="protein sequence ID" value="Solyc10g085280.2.1"/>
    <property type="gene ID" value="Solyc10g085280.2"/>
</dbReference>
<dbReference type="GO" id="GO:0008194">
    <property type="term" value="F:UDP-glycosyltransferase activity"/>
    <property type="evidence" value="ECO:0000318"/>
    <property type="project" value="GO_Central"/>
</dbReference>
<dbReference type="Gramene" id="Solyc10g085280.2.1">
    <property type="protein sequence ID" value="Solyc10g085280.2.1"/>
    <property type="gene ID" value="Solyc10g085280.2"/>
</dbReference>
<dbReference type="Proteomes" id="UP000004994">
    <property type="component" value="Chromosome 10"/>
</dbReference>
<dbReference type="Pfam" id="PF00201">
    <property type="entry name" value="UDPGT"/>
    <property type="match status" value="4"/>
</dbReference>
<reference evidence="4" key="1">
    <citation type="journal article" date="2012" name="Nature">
        <title>The tomato genome sequence provides insights into fleshy fruit evolution.</title>
        <authorList>
            <consortium name="Tomato Genome Consortium"/>
        </authorList>
    </citation>
    <scope>NUCLEOTIDE SEQUENCE [LARGE SCALE GENOMIC DNA]</scope>
    <source>
        <strain evidence="4">cv. Heinz 1706</strain>
    </source>
</reference>
<proteinExistence type="inferred from homology"/>
<dbReference type="CDD" id="cd03784">
    <property type="entry name" value="GT1_Gtf-like"/>
    <property type="match status" value="4"/>
</dbReference>
<dbReference type="PaxDb" id="4081-Solyc10g085280.1.1"/>
<dbReference type="PROSITE" id="PS00375">
    <property type="entry name" value="UDPGT"/>
    <property type="match status" value="4"/>
</dbReference>
<evidence type="ECO:0000256" key="1">
    <source>
        <dbReference type="ARBA" id="ARBA00009995"/>
    </source>
</evidence>
<evidence type="ECO:0000313" key="5">
    <source>
        <dbReference type="Proteomes" id="UP000004994"/>
    </source>
</evidence>
<organism evidence="4">
    <name type="scientific">Solanum lycopersicum</name>
    <name type="common">Tomato</name>
    <name type="synonym">Lycopersicon esculentum</name>
    <dbReference type="NCBI Taxonomy" id="4081"/>
    <lineage>
        <taxon>Eukaryota</taxon>
        <taxon>Viridiplantae</taxon>
        <taxon>Streptophyta</taxon>
        <taxon>Embryophyta</taxon>
        <taxon>Tracheophyta</taxon>
        <taxon>Spermatophyta</taxon>
        <taxon>Magnoliopsida</taxon>
        <taxon>eudicotyledons</taxon>
        <taxon>Gunneridae</taxon>
        <taxon>Pentapetalae</taxon>
        <taxon>asterids</taxon>
        <taxon>lamiids</taxon>
        <taxon>Solanales</taxon>
        <taxon>Solanaceae</taxon>
        <taxon>Solanoideae</taxon>
        <taxon>Solaneae</taxon>
        <taxon>Solanum</taxon>
        <taxon>Solanum subgen. Lycopersicon</taxon>
    </lineage>
</organism>
<evidence type="ECO:0000256" key="2">
    <source>
        <dbReference type="ARBA" id="ARBA00022676"/>
    </source>
</evidence>
<evidence type="ECO:0000256" key="3">
    <source>
        <dbReference type="ARBA" id="ARBA00022679"/>
    </source>
</evidence>
<evidence type="ECO:0000313" key="4">
    <source>
        <dbReference type="EnsemblPlants" id="Solyc10g085280.2.1"/>
    </source>
</evidence>
<keyword evidence="2" id="KW-0328">Glycosyltransferase</keyword>
<reference evidence="4" key="2">
    <citation type="submission" date="2019-01" db="UniProtKB">
        <authorList>
            <consortium name="EnsemblPlants"/>
        </authorList>
    </citation>
    <scope>IDENTIFICATION</scope>
    <source>
        <strain evidence="4">cv. Heinz 1706</strain>
    </source>
</reference>
<accession>A0A3Q7JGR5</accession>